<dbReference type="Gene3D" id="3.40.50.300">
    <property type="entry name" value="P-loop containing nucleotide triphosphate hydrolases"/>
    <property type="match status" value="2"/>
</dbReference>
<dbReference type="InterPro" id="IPR027417">
    <property type="entry name" value="P-loop_NTPase"/>
</dbReference>
<proteinExistence type="inferred from homology"/>
<comment type="caution">
    <text evidence="11">The sequence shown here is derived from an EMBL/GenBank/DDBJ whole genome shotgun (WGS) entry which is preliminary data.</text>
</comment>
<evidence type="ECO:0000256" key="6">
    <source>
        <dbReference type="ARBA" id="ARBA00022840"/>
    </source>
</evidence>
<dbReference type="PANTHER" id="PTHR43553:SF19">
    <property type="entry name" value="HMP_THIAMINE IMPORT ATP-BINDING PROTEIN YKOD-RELATED"/>
    <property type="match status" value="1"/>
</dbReference>
<evidence type="ECO:0000313" key="11">
    <source>
        <dbReference type="EMBL" id="MCY9609569.1"/>
    </source>
</evidence>
<evidence type="ECO:0000313" key="12">
    <source>
        <dbReference type="Proteomes" id="UP001209276"/>
    </source>
</evidence>
<keyword evidence="6 11" id="KW-0067">ATP-binding</keyword>
<comment type="subcellular location">
    <subcellularLocation>
        <location evidence="1">Cell membrane</location>
        <topology evidence="1">Peripheral membrane protein</topology>
    </subcellularLocation>
</comment>
<evidence type="ECO:0000256" key="5">
    <source>
        <dbReference type="ARBA" id="ARBA00022741"/>
    </source>
</evidence>
<organism evidence="11 12">
    <name type="scientific">Paenibacillus thiaminolyticus</name>
    <name type="common">Bacillus thiaminolyticus</name>
    <dbReference type="NCBI Taxonomy" id="49283"/>
    <lineage>
        <taxon>Bacteria</taxon>
        <taxon>Bacillati</taxon>
        <taxon>Bacillota</taxon>
        <taxon>Bacilli</taxon>
        <taxon>Bacillales</taxon>
        <taxon>Paenibacillaceae</taxon>
        <taxon>Paenibacillus</taxon>
    </lineage>
</organism>
<feature type="domain" description="ABC transporter" evidence="10">
    <location>
        <begin position="25"/>
        <end position="265"/>
    </location>
</feature>
<dbReference type="NCBIfam" id="NF010167">
    <property type="entry name" value="PRK13648.1"/>
    <property type="match status" value="2"/>
</dbReference>
<evidence type="ECO:0000256" key="7">
    <source>
        <dbReference type="ARBA" id="ARBA00022967"/>
    </source>
</evidence>
<reference evidence="11 12" key="1">
    <citation type="submission" date="2022-05" db="EMBL/GenBank/DDBJ databases">
        <title>Genome Sequencing of Bee-Associated Microbes.</title>
        <authorList>
            <person name="Dunlap C."/>
        </authorList>
    </citation>
    <scope>NUCLEOTIDE SEQUENCE [LARGE SCALE GENOMIC DNA]</scope>
    <source>
        <strain evidence="11 12">NRRL B-14613</strain>
    </source>
</reference>
<dbReference type="RefSeq" id="WP_244194010.1">
    <property type="nucleotide sequence ID" value="NZ_CABMNB010000005.1"/>
</dbReference>
<feature type="domain" description="ABC transporter" evidence="10">
    <location>
        <begin position="359"/>
        <end position="591"/>
    </location>
</feature>
<keyword evidence="4" id="KW-1003">Cell membrane</keyword>
<keyword evidence="7" id="KW-1278">Translocase</keyword>
<dbReference type="Pfam" id="PF00005">
    <property type="entry name" value="ABC_tran"/>
    <property type="match status" value="2"/>
</dbReference>
<evidence type="ECO:0000256" key="8">
    <source>
        <dbReference type="ARBA" id="ARBA00023136"/>
    </source>
</evidence>
<dbReference type="GO" id="GO:0005524">
    <property type="term" value="F:ATP binding"/>
    <property type="evidence" value="ECO:0007669"/>
    <property type="project" value="UniProtKB-KW"/>
</dbReference>
<dbReference type="SMART" id="SM00382">
    <property type="entry name" value="AAA"/>
    <property type="match status" value="2"/>
</dbReference>
<evidence type="ECO:0000256" key="4">
    <source>
        <dbReference type="ARBA" id="ARBA00022475"/>
    </source>
</evidence>
<name>A0ABT4G0G6_PANTH</name>
<dbReference type="InterPro" id="IPR050095">
    <property type="entry name" value="ECF_ABC_transporter_ATP-bd"/>
</dbReference>
<keyword evidence="5" id="KW-0547">Nucleotide-binding</keyword>
<dbReference type="PROSITE" id="PS00211">
    <property type="entry name" value="ABC_TRANSPORTER_1"/>
    <property type="match status" value="2"/>
</dbReference>
<dbReference type="GeneID" id="76997473"/>
<gene>
    <name evidence="11" type="ORF">M5W83_20680</name>
</gene>
<dbReference type="PANTHER" id="PTHR43553">
    <property type="entry name" value="HEAVY METAL TRANSPORTER"/>
    <property type="match status" value="1"/>
</dbReference>
<dbReference type="PROSITE" id="PS50893">
    <property type="entry name" value="ABC_TRANSPORTER_2"/>
    <property type="match status" value="2"/>
</dbReference>
<keyword evidence="12" id="KW-1185">Reference proteome</keyword>
<feature type="region of interest" description="Disordered" evidence="9">
    <location>
        <begin position="318"/>
        <end position="355"/>
    </location>
</feature>
<evidence type="ECO:0000256" key="9">
    <source>
        <dbReference type="SAM" id="MobiDB-lite"/>
    </source>
</evidence>
<dbReference type="CDD" id="cd03225">
    <property type="entry name" value="ABC_cobalt_CbiO_domain1"/>
    <property type="match status" value="2"/>
</dbReference>
<evidence type="ECO:0000259" key="10">
    <source>
        <dbReference type="PROSITE" id="PS50893"/>
    </source>
</evidence>
<comment type="similarity">
    <text evidence="2">Belongs to the ABC transporter superfamily.</text>
</comment>
<accession>A0ABT4G0G6</accession>
<evidence type="ECO:0000256" key="3">
    <source>
        <dbReference type="ARBA" id="ARBA00022448"/>
    </source>
</evidence>
<sequence>MSCVNGSCMNGSRVDEHMDERVAAIEAEGLTLAFEAGADPILSGLDVRIGDGETALLLGPSGCGKSSLALCLAGLYPHAIDSEVRGRVLVYGKPVAERAAGDAPWAAGIVFQDFESQFCLLRVEEEIAFCLENLGCPREEMDGRISGALAAVDLGAWRKAPIHELSGGMKQRLALACAIAMETRLLVLDEPTSNLDPAARRQFAALVRELARARGLAVLVIEHQLDEWIGQADRLLVMDAAGAIAYDGPPAAYYAGAVPEAAGIWQPGPLRLYRELRRLVPGGEPLAQAAVLTEQDLAAELARWSEAGQASALQALTAPSPAGCRPAGDQSGGGTGGDQAGGRAGGVRAGGAPEPGPLLEADGLHFRRGGRPVADGISLTLRAGEWVAIAGPNGAGKSTFASLLSGLNEPEAGTVRLQGQPLGDYAEKELRTWIGYVFQNPEHQFITDTVADELAFGLRQQGIAPAVVERAVQDALCRLRLENAAQASPFSLSQGQKRRLSVASALTDEQRLLILDEPTYGQDAGTTRELMGMLGERIRRGDAVIMITHDMELACAYADRIIVLRDGRAVYDGPPATLWSEHAELAADCQLLPPLRCAAAGRLAELIASRREKHAAFAGLESEH</sequence>
<dbReference type="InterPro" id="IPR017871">
    <property type="entry name" value="ABC_transporter-like_CS"/>
</dbReference>
<feature type="compositionally biased region" description="Gly residues" evidence="9">
    <location>
        <begin position="330"/>
        <end position="349"/>
    </location>
</feature>
<protein>
    <submittedName>
        <fullName evidence="11">Energy-coupling factor ABC transporter ATP-binding protein</fullName>
    </submittedName>
</protein>
<evidence type="ECO:0000256" key="1">
    <source>
        <dbReference type="ARBA" id="ARBA00004202"/>
    </source>
</evidence>
<dbReference type="EMBL" id="JAMDMM010000040">
    <property type="protein sequence ID" value="MCY9609569.1"/>
    <property type="molecule type" value="Genomic_DNA"/>
</dbReference>
<dbReference type="InterPro" id="IPR015856">
    <property type="entry name" value="ABC_transpr_CbiO/EcfA_su"/>
</dbReference>
<keyword evidence="8" id="KW-0472">Membrane</keyword>
<dbReference type="SUPFAM" id="SSF52540">
    <property type="entry name" value="P-loop containing nucleoside triphosphate hydrolases"/>
    <property type="match status" value="2"/>
</dbReference>
<dbReference type="InterPro" id="IPR003439">
    <property type="entry name" value="ABC_transporter-like_ATP-bd"/>
</dbReference>
<keyword evidence="3" id="KW-0813">Transport</keyword>
<dbReference type="InterPro" id="IPR003593">
    <property type="entry name" value="AAA+_ATPase"/>
</dbReference>
<evidence type="ECO:0000256" key="2">
    <source>
        <dbReference type="ARBA" id="ARBA00005417"/>
    </source>
</evidence>
<dbReference type="Proteomes" id="UP001209276">
    <property type="component" value="Unassembled WGS sequence"/>
</dbReference>